<organism evidence="2 3">
    <name type="scientific">Didymella rabiei</name>
    <name type="common">Chickpea ascochyta blight fungus</name>
    <name type="synonym">Mycosphaerella rabiei</name>
    <dbReference type="NCBI Taxonomy" id="5454"/>
    <lineage>
        <taxon>Eukaryota</taxon>
        <taxon>Fungi</taxon>
        <taxon>Dikarya</taxon>
        <taxon>Ascomycota</taxon>
        <taxon>Pezizomycotina</taxon>
        <taxon>Dothideomycetes</taxon>
        <taxon>Pleosporomycetidae</taxon>
        <taxon>Pleosporales</taxon>
        <taxon>Pleosporineae</taxon>
        <taxon>Didymellaceae</taxon>
        <taxon>Ascochyta</taxon>
    </lineage>
</organism>
<comment type="caution">
    <text evidence="2">The sequence shown here is derived from an EMBL/GenBank/DDBJ whole genome shotgun (WGS) entry which is preliminary data.</text>
</comment>
<evidence type="ECO:0000256" key="1">
    <source>
        <dbReference type="SAM" id="Phobius"/>
    </source>
</evidence>
<sequence>MANGLLFPTVLRPDLGVWLGLGIFFWLTLFVLSNAILAFNSILAISSALFVTWFTFGVANAQWIFLNWGDQLINWKNTSLALFNWFMILASAFLTVFGVFTSISDPNARPNVITPALFDPFSTSLHILSHQLHTLRLRAVVDEALSRPTFPSTSPSPIRSSLQRLSIASHTSTASGTWYFQGPHNTGASSWSEITASSHPPLETTFSDETSHLDDMENLPFEWDAHRTAAQYRAVPNTTTLDALLAAFAKAAARMLRLREAALWCPLTFCADDVDGFCGFDGTRASGVSLRASWRRALKMRNPVYVLLQAWSVRTVQL</sequence>
<keyword evidence="3" id="KW-1185">Reference proteome</keyword>
<protein>
    <submittedName>
        <fullName evidence="2">Integral component of membrane</fullName>
    </submittedName>
</protein>
<dbReference type="EMBL" id="JYNV01000193">
    <property type="protein sequence ID" value="KZM23514.1"/>
    <property type="molecule type" value="Genomic_DNA"/>
</dbReference>
<feature type="transmembrane region" description="Helical" evidence="1">
    <location>
        <begin position="15"/>
        <end position="35"/>
    </location>
</feature>
<name>A0A163E4J7_DIDRA</name>
<keyword evidence="1" id="KW-1133">Transmembrane helix</keyword>
<feature type="transmembrane region" description="Helical" evidence="1">
    <location>
        <begin position="42"/>
        <end position="65"/>
    </location>
</feature>
<dbReference type="STRING" id="5454.A0A163E4J7"/>
<reference evidence="2 3" key="1">
    <citation type="journal article" date="2016" name="Sci. Rep.">
        <title>Draft genome sequencing and secretome analysis of fungal phytopathogen Ascochyta rabiei provides insight into the necrotrophic effector repertoire.</title>
        <authorList>
            <person name="Verma S."/>
            <person name="Gazara R.K."/>
            <person name="Nizam S."/>
            <person name="Parween S."/>
            <person name="Chattopadhyay D."/>
            <person name="Verma P.K."/>
        </authorList>
    </citation>
    <scope>NUCLEOTIDE SEQUENCE [LARGE SCALE GENOMIC DNA]</scope>
    <source>
        <strain evidence="2 3">ArDII</strain>
    </source>
</reference>
<dbReference type="Proteomes" id="UP000076837">
    <property type="component" value="Unassembled WGS sequence"/>
</dbReference>
<keyword evidence="1" id="KW-0812">Transmembrane</keyword>
<feature type="transmembrane region" description="Helical" evidence="1">
    <location>
        <begin position="85"/>
        <end position="103"/>
    </location>
</feature>
<accession>A0A163E4J7</accession>
<dbReference type="AlphaFoldDB" id="A0A163E4J7"/>
<proteinExistence type="predicted"/>
<evidence type="ECO:0000313" key="3">
    <source>
        <dbReference type="Proteomes" id="UP000076837"/>
    </source>
</evidence>
<evidence type="ECO:0000313" key="2">
    <source>
        <dbReference type="EMBL" id="KZM23514.1"/>
    </source>
</evidence>
<keyword evidence="1" id="KW-0472">Membrane</keyword>
<gene>
    <name evidence="2" type="ORF">ST47_g5343</name>
</gene>